<name>A0ABZ3H4B6_GEOAI</name>
<dbReference type="GeneID" id="90448160"/>
<sequence length="71" mass="8267">MTEIVRRLELLEREIRDLKSLIFSKEDPALEKKLVSLRGMGKPLAEDDEIENAIEEAKKSIFPKIEDDLRN</sequence>
<evidence type="ECO:0000313" key="2">
    <source>
        <dbReference type="Proteomes" id="UP001492541"/>
    </source>
</evidence>
<proteinExistence type="predicted"/>
<accession>A0ABZ3H4B6</accession>
<dbReference type="EMBL" id="CP087714">
    <property type="protein sequence ID" value="XAT63918.1"/>
    <property type="molecule type" value="Genomic_DNA"/>
</dbReference>
<keyword evidence="2" id="KW-1185">Reference proteome</keyword>
<evidence type="ECO:0000313" key="1">
    <source>
        <dbReference type="EMBL" id="XAT63918.1"/>
    </source>
</evidence>
<organism evidence="1 2">
    <name type="scientific">Geoglobus acetivorans</name>
    <dbReference type="NCBI Taxonomy" id="565033"/>
    <lineage>
        <taxon>Archaea</taxon>
        <taxon>Methanobacteriati</taxon>
        <taxon>Methanobacteriota</taxon>
        <taxon>Archaeoglobi</taxon>
        <taxon>Archaeoglobales</taxon>
        <taxon>Archaeoglobaceae</taxon>
        <taxon>Geoglobus</taxon>
    </lineage>
</organism>
<reference evidence="1 2" key="1">
    <citation type="submission" date="2021-11" db="EMBL/GenBank/DDBJ databases">
        <title>Whole genome of Geoglobus acetivorans.</title>
        <authorList>
            <person name="Liu D."/>
        </authorList>
    </citation>
    <scope>NUCLEOTIDE SEQUENCE [LARGE SCALE GENOMIC DNA]</scope>
    <source>
        <strain evidence="1 2">SBH6</strain>
    </source>
</reference>
<gene>
    <name evidence="1" type="ORF">LPQ35_00710</name>
</gene>
<protein>
    <submittedName>
        <fullName evidence="1">Uncharacterized protein</fullName>
    </submittedName>
</protein>
<dbReference type="Proteomes" id="UP001492541">
    <property type="component" value="Chromosome"/>
</dbReference>
<dbReference type="RefSeq" id="WP_193808556.1">
    <property type="nucleotide sequence ID" value="NZ_CP087714.1"/>
</dbReference>